<dbReference type="InterPro" id="IPR017941">
    <property type="entry name" value="Rieske_2Fe-2S"/>
</dbReference>
<keyword evidence="1" id="KW-0001">2Fe-2S</keyword>
<dbReference type="InterPro" id="IPR036922">
    <property type="entry name" value="Rieske_2Fe-2S_sf"/>
</dbReference>
<evidence type="ECO:0000313" key="8">
    <source>
        <dbReference type="Proteomes" id="UP000829069"/>
    </source>
</evidence>
<keyword evidence="2" id="KW-0479">Metal-binding</keyword>
<sequence>MGPSTPMGKLMRNYWLPACLSEELPEPGCDPIEVTLLGEELVAFRNEDGEVGLMDRYCPHRRANLAWARPEGCGLRCIYHGWYIGADGQVIETPPESPNSQRARTAKTTSYPTREHAGIVWAYLGATKGNEVPDMPPFPFMDLPDDRIVSFKLVQPNNWVRVLDAEMDAGHAGYLHYSEDLHKSELEKHYDGHKFLFDPVPSVWVKRYPWGLENVMRFGLEDPDRSTFWVRHFIAPCFGISGQKDGARGRVVAKIPNDNNSTTVYYIYFRADAAMSREEVIAHDKYLLATSGDPNNDYYSTEWIDGVGYVQNRQSMRDGKSYSGIRGVAIQDHAVTWSMGEEVDLSKEHLGTEDEIVIKVRRTLLDLLDIIDAGEKLPSVDWSKVQYRWVVKPTDTPLADISAHPEWATTPEPVPADWQPAQAAWQPIFTNSSSK</sequence>
<dbReference type="SUPFAM" id="SSF55961">
    <property type="entry name" value="Bet v1-like"/>
    <property type="match status" value="1"/>
</dbReference>
<proteinExistence type="predicted"/>
<evidence type="ECO:0000256" key="1">
    <source>
        <dbReference type="ARBA" id="ARBA00022714"/>
    </source>
</evidence>
<dbReference type="PANTHER" id="PTHR21266:SF59">
    <property type="entry name" value="BLR4922 PROTEIN"/>
    <property type="match status" value="1"/>
</dbReference>
<evidence type="ECO:0000256" key="4">
    <source>
        <dbReference type="ARBA" id="ARBA00023004"/>
    </source>
</evidence>
<feature type="domain" description="Rieske" evidence="6">
    <location>
        <begin position="15"/>
        <end position="122"/>
    </location>
</feature>
<keyword evidence="4" id="KW-0408">Iron</keyword>
<geneLocation type="plasmid" evidence="7 8">
    <name>p1</name>
</geneLocation>
<evidence type="ECO:0000256" key="2">
    <source>
        <dbReference type="ARBA" id="ARBA00022723"/>
    </source>
</evidence>
<dbReference type="InterPro" id="IPR050584">
    <property type="entry name" value="Cholesterol_7-desaturase"/>
</dbReference>
<dbReference type="SUPFAM" id="SSF50022">
    <property type="entry name" value="ISP domain"/>
    <property type="match status" value="1"/>
</dbReference>
<protein>
    <submittedName>
        <fullName evidence="7">Rieske 2Fe-2S domain-containing protein</fullName>
    </submittedName>
</protein>
<dbReference type="Pfam" id="PF19301">
    <property type="entry name" value="LigXa_C"/>
    <property type="match status" value="1"/>
</dbReference>
<accession>A0ABY3WJS8</accession>
<dbReference type="Pfam" id="PF00355">
    <property type="entry name" value="Rieske"/>
    <property type="match status" value="1"/>
</dbReference>
<keyword evidence="5" id="KW-0411">Iron-sulfur</keyword>
<keyword evidence="3" id="KW-0560">Oxidoreductase</keyword>
<dbReference type="PANTHER" id="PTHR21266">
    <property type="entry name" value="IRON-SULFUR DOMAIN CONTAINING PROTEIN"/>
    <property type="match status" value="1"/>
</dbReference>
<name>A0ABY3WJS8_9MICC</name>
<reference evidence="7 8" key="1">
    <citation type="submission" date="2022-03" db="EMBL/GenBank/DDBJ databases">
        <title>Isotopic signatures of nitrous oxide derived from detoxification processes.</title>
        <authorList>
            <person name="Behrendt U."/>
            <person name="Buchen C."/>
            <person name="Well R."/>
            <person name="Ulrich A."/>
            <person name="Rohe L."/>
            <person name="Kolb S."/>
            <person name="Schloter M."/>
            <person name="Horn M.A."/>
            <person name="Augustin J."/>
        </authorList>
    </citation>
    <scope>NUCLEOTIDE SEQUENCE [LARGE SCALE GENOMIC DNA]</scope>
    <source>
        <strain evidence="7 8">S4-C24</strain>
        <plasmid evidence="7 8">p1</plasmid>
    </source>
</reference>
<dbReference type="EMBL" id="CP093327">
    <property type="protein sequence ID" value="UNK47884.1"/>
    <property type="molecule type" value="Genomic_DNA"/>
</dbReference>
<gene>
    <name evidence="7" type="ORF">MNQ99_18620</name>
</gene>
<dbReference type="PROSITE" id="PS51296">
    <property type="entry name" value="RIESKE"/>
    <property type="match status" value="1"/>
</dbReference>
<keyword evidence="7" id="KW-0614">Plasmid</keyword>
<dbReference type="InterPro" id="IPR045623">
    <property type="entry name" value="LigXa_C"/>
</dbReference>
<keyword evidence="8" id="KW-1185">Reference proteome</keyword>
<evidence type="ECO:0000313" key="7">
    <source>
        <dbReference type="EMBL" id="UNK47884.1"/>
    </source>
</evidence>
<dbReference type="Gene3D" id="2.102.10.10">
    <property type="entry name" value="Rieske [2Fe-2S] iron-sulphur domain"/>
    <property type="match status" value="1"/>
</dbReference>
<organism evidence="7 8">
    <name type="scientific">Arthrobacter sulfonylureivorans</name>
    <dbReference type="NCBI Taxonomy" id="2486855"/>
    <lineage>
        <taxon>Bacteria</taxon>
        <taxon>Bacillati</taxon>
        <taxon>Actinomycetota</taxon>
        <taxon>Actinomycetes</taxon>
        <taxon>Micrococcales</taxon>
        <taxon>Micrococcaceae</taxon>
        <taxon>Arthrobacter</taxon>
    </lineage>
</organism>
<evidence type="ECO:0000256" key="5">
    <source>
        <dbReference type="ARBA" id="ARBA00023014"/>
    </source>
</evidence>
<evidence type="ECO:0000259" key="6">
    <source>
        <dbReference type="PROSITE" id="PS51296"/>
    </source>
</evidence>
<dbReference type="RefSeq" id="WP_241915581.1">
    <property type="nucleotide sequence ID" value="NZ_CP093327.1"/>
</dbReference>
<evidence type="ECO:0000256" key="3">
    <source>
        <dbReference type="ARBA" id="ARBA00023002"/>
    </source>
</evidence>
<dbReference type="Proteomes" id="UP000829069">
    <property type="component" value="Plasmid p1"/>
</dbReference>